<accession>D6SRN1</accession>
<name>D6SRN1_9BACT</name>
<dbReference type="GO" id="GO:0061710">
    <property type="term" value="F:L-threonylcarbamoyladenylate synthase"/>
    <property type="evidence" value="ECO:0007669"/>
    <property type="project" value="UniProtKB-EC"/>
</dbReference>
<dbReference type="GO" id="GO:0005524">
    <property type="term" value="F:ATP binding"/>
    <property type="evidence" value="ECO:0007669"/>
    <property type="project" value="UniProtKB-KW"/>
</dbReference>
<dbReference type="GO" id="GO:0006450">
    <property type="term" value="P:regulation of translational fidelity"/>
    <property type="evidence" value="ECO:0007669"/>
    <property type="project" value="TreeGrafter"/>
</dbReference>
<feature type="domain" description="YrdC-like" evidence="12">
    <location>
        <begin position="6"/>
        <end position="193"/>
    </location>
</feature>
<dbReference type="InterPro" id="IPR006070">
    <property type="entry name" value="Sua5-like_dom"/>
</dbReference>
<dbReference type="GO" id="GO:0000049">
    <property type="term" value="F:tRNA binding"/>
    <property type="evidence" value="ECO:0007669"/>
    <property type="project" value="TreeGrafter"/>
</dbReference>
<evidence type="ECO:0000313" key="13">
    <source>
        <dbReference type="EMBL" id="EFI33347.1"/>
    </source>
</evidence>
<evidence type="ECO:0000256" key="11">
    <source>
        <dbReference type="ARBA" id="ARBA00048366"/>
    </source>
</evidence>
<keyword evidence="8" id="KW-0547">Nucleotide-binding</keyword>
<protein>
    <recommendedName>
        <fullName evidence="10">L-threonylcarbamoyladenylate synthase</fullName>
        <ecNumber evidence="3">2.7.7.87</ecNumber>
    </recommendedName>
    <alternativeName>
        <fullName evidence="10">L-threonylcarbamoyladenylate synthase</fullName>
    </alternativeName>
</protein>
<evidence type="ECO:0000259" key="12">
    <source>
        <dbReference type="PROSITE" id="PS51163"/>
    </source>
</evidence>
<comment type="caution">
    <text evidence="13">The sequence shown here is derived from an EMBL/GenBank/DDBJ whole genome shotgun (WGS) entry which is preliminary data.</text>
</comment>
<comment type="similarity">
    <text evidence="2">Belongs to the SUA5 family.</text>
</comment>
<evidence type="ECO:0000256" key="10">
    <source>
        <dbReference type="ARBA" id="ARBA00029774"/>
    </source>
</evidence>
<comment type="subcellular location">
    <subcellularLocation>
        <location evidence="1">Cytoplasm</location>
    </subcellularLocation>
</comment>
<dbReference type="EC" id="2.7.7.87" evidence="3"/>
<dbReference type="GO" id="GO:0005737">
    <property type="term" value="C:cytoplasm"/>
    <property type="evidence" value="ECO:0007669"/>
    <property type="project" value="UniProtKB-SubCell"/>
</dbReference>
<comment type="catalytic activity">
    <reaction evidence="11">
        <text>L-threonine + hydrogencarbonate + ATP = L-threonylcarbamoyladenylate + diphosphate + H2O</text>
        <dbReference type="Rhea" id="RHEA:36407"/>
        <dbReference type="ChEBI" id="CHEBI:15377"/>
        <dbReference type="ChEBI" id="CHEBI:17544"/>
        <dbReference type="ChEBI" id="CHEBI:30616"/>
        <dbReference type="ChEBI" id="CHEBI:33019"/>
        <dbReference type="ChEBI" id="CHEBI:57926"/>
        <dbReference type="ChEBI" id="CHEBI:73682"/>
        <dbReference type="EC" id="2.7.7.87"/>
    </reaction>
</comment>
<dbReference type="InterPro" id="IPR017945">
    <property type="entry name" value="DHBP_synth_RibB-like_a/b_dom"/>
</dbReference>
<dbReference type="GO" id="GO:0003725">
    <property type="term" value="F:double-stranded RNA binding"/>
    <property type="evidence" value="ECO:0007669"/>
    <property type="project" value="InterPro"/>
</dbReference>
<evidence type="ECO:0000313" key="14">
    <source>
        <dbReference type="Proteomes" id="UP000005496"/>
    </source>
</evidence>
<evidence type="ECO:0000256" key="5">
    <source>
        <dbReference type="ARBA" id="ARBA00022679"/>
    </source>
</evidence>
<dbReference type="Pfam" id="PF01300">
    <property type="entry name" value="Sua5_yciO_yrdC"/>
    <property type="match status" value="1"/>
</dbReference>
<keyword evidence="7" id="KW-0548">Nucleotidyltransferase</keyword>
<dbReference type="SUPFAM" id="SSF55821">
    <property type="entry name" value="YrdC/RibB"/>
    <property type="match status" value="1"/>
</dbReference>
<reference evidence="13" key="1">
    <citation type="submission" date="2010-05" db="EMBL/GenBank/DDBJ databases">
        <title>The draft genome of Desulfonatronospira thiodismutans ASO3-1.</title>
        <authorList>
            <consortium name="US DOE Joint Genome Institute (JGI-PGF)"/>
            <person name="Lucas S."/>
            <person name="Copeland A."/>
            <person name="Lapidus A."/>
            <person name="Cheng J.-F."/>
            <person name="Bruce D."/>
            <person name="Goodwin L."/>
            <person name="Pitluck S."/>
            <person name="Chertkov O."/>
            <person name="Brettin T."/>
            <person name="Detter J.C."/>
            <person name="Han C."/>
            <person name="Land M.L."/>
            <person name="Hauser L."/>
            <person name="Kyrpides N."/>
            <person name="Mikhailova N."/>
            <person name="Muyzer G."/>
            <person name="Woyke T."/>
        </authorList>
    </citation>
    <scope>NUCLEOTIDE SEQUENCE [LARGE SCALE GENOMIC DNA]</scope>
    <source>
        <strain evidence="13">ASO3-1</strain>
    </source>
</reference>
<dbReference type="InterPro" id="IPR050156">
    <property type="entry name" value="TC-AMP_synthase_SUA5"/>
</dbReference>
<dbReference type="PANTHER" id="PTHR17490">
    <property type="entry name" value="SUA5"/>
    <property type="match status" value="1"/>
</dbReference>
<evidence type="ECO:0000256" key="8">
    <source>
        <dbReference type="ARBA" id="ARBA00022741"/>
    </source>
</evidence>
<dbReference type="eggNOG" id="COG0009">
    <property type="taxonomic scope" value="Bacteria"/>
</dbReference>
<evidence type="ECO:0000256" key="2">
    <source>
        <dbReference type="ARBA" id="ARBA00007663"/>
    </source>
</evidence>
<evidence type="ECO:0000256" key="4">
    <source>
        <dbReference type="ARBA" id="ARBA00022490"/>
    </source>
</evidence>
<dbReference type="EMBL" id="ACJN02000003">
    <property type="protein sequence ID" value="EFI33347.1"/>
    <property type="molecule type" value="Genomic_DNA"/>
</dbReference>
<keyword evidence="6" id="KW-0819">tRNA processing</keyword>
<evidence type="ECO:0000256" key="7">
    <source>
        <dbReference type="ARBA" id="ARBA00022695"/>
    </source>
</evidence>
<evidence type="ECO:0000256" key="1">
    <source>
        <dbReference type="ARBA" id="ARBA00004496"/>
    </source>
</evidence>
<gene>
    <name evidence="13" type="ORF">Dthio_PD0675</name>
</gene>
<organism evidence="13 14">
    <name type="scientific">Desulfonatronospira thiodismutans ASO3-1</name>
    <dbReference type="NCBI Taxonomy" id="555779"/>
    <lineage>
        <taxon>Bacteria</taxon>
        <taxon>Pseudomonadati</taxon>
        <taxon>Thermodesulfobacteriota</taxon>
        <taxon>Desulfovibrionia</taxon>
        <taxon>Desulfovibrionales</taxon>
        <taxon>Desulfonatronovibrionaceae</taxon>
        <taxon>Desulfonatronospira</taxon>
    </lineage>
</organism>
<evidence type="ECO:0000256" key="6">
    <source>
        <dbReference type="ARBA" id="ARBA00022694"/>
    </source>
</evidence>
<keyword evidence="9" id="KW-0067">ATP-binding</keyword>
<sequence>MEFNMSGSIFQAVQIIKSEKILIYPTETLWGMGGTGTSKAVVQKIRELKKRPVHKPFPLIAGTLEQARSFVAMDPESLELAGQFWPGPVSILCRALDMLAPGVRDEQGMVSIRVTPHQDAARLCLDAGTPLIATSANISGEKSCAVFEELDSELLRKVDMVFEHGHAPAGGLPSTLVRVFGGGKIEILREGRISRQDLESRGWETVYKTDHG</sequence>
<evidence type="ECO:0000256" key="9">
    <source>
        <dbReference type="ARBA" id="ARBA00022840"/>
    </source>
</evidence>
<proteinExistence type="inferred from homology"/>
<keyword evidence="5" id="KW-0808">Transferase</keyword>
<dbReference type="AlphaFoldDB" id="D6SRN1"/>
<dbReference type="PROSITE" id="PS51163">
    <property type="entry name" value="YRDC"/>
    <property type="match status" value="1"/>
</dbReference>
<dbReference type="PANTHER" id="PTHR17490:SF16">
    <property type="entry name" value="THREONYLCARBAMOYL-AMP SYNTHASE"/>
    <property type="match status" value="1"/>
</dbReference>
<dbReference type="Gene3D" id="3.90.870.10">
    <property type="entry name" value="DHBP synthase"/>
    <property type="match status" value="1"/>
</dbReference>
<keyword evidence="14" id="KW-1185">Reference proteome</keyword>
<evidence type="ECO:0000256" key="3">
    <source>
        <dbReference type="ARBA" id="ARBA00012584"/>
    </source>
</evidence>
<dbReference type="Proteomes" id="UP000005496">
    <property type="component" value="Unassembled WGS sequence"/>
</dbReference>
<keyword evidence="4" id="KW-0963">Cytoplasm</keyword>
<dbReference type="OrthoDB" id="9814580at2"/>
<dbReference type="GO" id="GO:0008033">
    <property type="term" value="P:tRNA processing"/>
    <property type="evidence" value="ECO:0007669"/>
    <property type="project" value="UniProtKB-KW"/>
</dbReference>